<feature type="compositionally biased region" description="Basic and acidic residues" evidence="1">
    <location>
        <begin position="148"/>
        <end position="182"/>
    </location>
</feature>
<evidence type="ECO:0000256" key="1">
    <source>
        <dbReference type="SAM" id="MobiDB-lite"/>
    </source>
</evidence>
<protein>
    <submittedName>
        <fullName evidence="2">Uncharacterized protein</fullName>
    </submittedName>
</protein>
<name>A0ABQ7QZI8_PLUXY</name>
<reference evidence="2 3" key="1">
    <citation type="submission" date="2021-06" db="EMBL/GenBank/DDBJ databases">
        <title>A haploid diamondback moth (Plutella xylostella L.) genome assembly resolves 31 chromosomes and identifies a diamide resistance mutation.</title>
        <authorList>
            <person name="Ward C.M."/>
            <person name="Perry K.D."/>
            <person name="Baker G."/>
            <person name="Powis K."/>
            <person name="Heckel D.G."/>
            <person name="Baxter S.W."/>
        </authorList>
    </citation>
    <scope>NUCLEOTIDE SEQUENCE [LARGE SCALE GENOMIC DNA]</scope>
    <source>
        <strain evidence="2 3">LV</strain>
        <tissue evidence="2">Single pupa</tissue>
    </source>
</reference>
<accession>A0ABQ7QZI8</accession>
<organism evidence="2 3">
    <name type="scientific">Plutella xylostella</name>
    <name type="common">Diamondback moth</name>
    <name type="synonym">Plutella maculipennis</name>
    <dbReference type="NCBI Taxonomy" id="51655"/>
    <lineage>
        <taxon>Eukaryota</taxon>
        <taxon>Metazoa</taxon>
        <taxon>Ecdysozoa</taxon>
        <taxon>Arthropoda</taxon>
        <taxon>Hexapoda</taxon>
        <taxon>Insecta</taxon>
        <taxon>Pterygota</taxon>
        <taxon>Neoptera</taxon>
        <taxon>Endopterygota</taxon>
        <taxon>Lepidoptera</taxon>
        <taxon>Glossata</taxon>
        <taxon>Ditrysia</taxon>
        <taxon>Yponomeutoidea</taxon>
        <taxon>Plutellidae</taxon>
        <taxon>Plutella</taxon>
    </lineage>
</organism>
<sequence length="282" mass="31211">MTLFSASVTTVVGKTNLAMDPAGHSEEKRSSNGSLKVMNPVASGDNMAAGRNSTFKDELPPLIPCCEGKELQINEELVRSGLSAISVRNESLLRINEKNPGNSLFTHRNSFRCLHRPELRRVPRLRRARAEDLESIFREVCEAPQPSTERRAEHRHDTHKLAPKPAKETPPAKEKEGAKETDLCSTLPPVSMSRRHEDIPAGKRLHVARARLYTSVLAAAKTGDQLDGVSVNEEYDQQVHSEDPVPEDEVQRSEELQVILPPRVDDALSVTTAMSCDPSVLM</sequence>
<dbReference type="EMBL" id="JAHIBW010000005">
    <property type="protein sequence ID" value="KAG7310437.1"/>
    <property type="molecule type" value="Genomic_DNA"/>
</dbReference>
<dbReference type="Proteomes" id="UP000823941">
    <property type="component" value="Chromosome 5"/>
</dbReference>
<evidence type="ECO:0000313" key="2">
    <source>
        <dbReference type="EMBL" id="KAG7310437.1"/>
    </source>
</evidence>
<feature type="region of interest" description="Disordered" evidence="1">
    <location>
        <begin position="144"/>
        <end position="194"/>
    </location>
</feature>
<keyword evidence="3" id="KW-1185">Reference proteome</keyword>
<proteinExistence type="predicted"/>
<comment type="caution">
    <text evidence="2">The sequence shown here is derived from an EMBL/GenBank/DDBJ whole genome shotgun (WGS) entry which is preliminary data.</text>
</comment>
<evidence type="ECO:0000313" key="3">
    <source>
        <dbReference type="Proteomes" id="UP000823941"/>
    </source>
</evidence>
<gene>
    <name evidence="2" type="ORF">JYU34_003215</name>
</gene>